<evidence type="ECO:0000313" key="15">
    <source>
        <dbReference type="Proteomes" id="UP001153321"/>
    </source>
</evidence>
<feature type="region of interest" description="Disordered" evidence="12">
    <location>
        <begin position="466"/>
        <end position="503"/>
    </location>
</feature>
<feature type="compositionally biased region" description="Basic and acidic residues" evidence="12">
    <location>
        <begin position="466"/>
        <end position="477"/>
    </location>
</feature>
<keyword evidence="4 11" id="KW-0540">Nuclease</keyword>
<keyword evidence="7 11" id="KW-0378">Hydrolase</keyword>
<organism evidence="14 15">
    <name type="scientific">Spodoptera littoralis</name>
    <name type="common">Egyptian cotton leafworm</name>
    <dbReference type="NCBI Taxonomy" id="7109"/>
    <lineage>
        <taxon>Eukaryota</taxon>
        <taxon>Metazoa</taxon>
        <taxon>Ecdysozoa</taxon>
        <taxon>Arthropoda</taxon>
        <taxon>Hexapoda</taxon>
        <taxon>Insecta</taxon>
        <taxon>Pterygota</taxon>
        <taxon>Neoptera</taxon>
        <taxon>Endopterygota</taxon>
        <taxon>Lepidoptera</taxon>
        <taxon>Glossata</taxon>
        <taxon>Ditrysia</taxon>
        <taxon>Noctuoidea</taxon>
        <taxon>Noctuidae</taxon>
        <taxon>Amphipyrinae</taxon>
        <taxon>Spodoptera</taxon>
    </lineage>
</organism>
<comment type="subcellular location">
    <subcellularLocation>
        <location evidence="1">Cytoplasm</location>
    </subcellularLocation>
</comment>
<dbReference type="PROSITE" id="PS50088">
    <property type="entry name" value="ANK_REPEAT"/>
    <property type="match status" value="1"/>
</dbReference>
<evidence type="ECO:0000256" key="2">
    <source>
        <dbReference type="ARBA" id="ARBA00009262"/>
    </source>
</evidence>
<keyword evidence="5" id="KW-0677">Repeat</keyword>
<feature type="region of interest" description="Disordered" evidence="12">
    <location>
        <begin position="602"/>
        <end position="641"/>
    </location>
</feature>
<evidence type="ECO:0000256" key="5">
    <source>
        <dbReference type="ARBA" id="ARBA00022737"/>
    </source>
</evidence>
<reference evidence="14" key="1">
    <citation type="submission" date="2022-02" db="EMBL/GenBank/DDBJ databases">
        <authorList>
            <person name="King R."/>
        </authorList>
    </citation>
    <scope>NUCLEOTIDE SEQUENCE</scope>
</reference>
<dbReference type="GO" id="GO:0016787">
    <property type="term" value="F:hydrolase activity"/>
    <property type="evidence" value="ECO:0007669"/>
    <property type="project" value="UniProtKB-KW"/>
</dbReference>
<keyword evidence="3 11" id="KW-0963">Cytoplasm</keyword>
<comment type="domain">
    <text evidence="11">The VLRF1 domain mediates binding to the 60S ribosomal subunit.</text>
</comment>
<dbReference type="SUPFAM" id="SSF48403">
    <property type="entry name" value="Ankyrin repeat"/>
    <property type="match status" value="1"/>
</dbReference>
<feature type="compositionally biased region" description="Basic and acidic residues" evidence="12">
    <location>
        <begin position="394"/>
        <end position="406"/>
    </location>
</feature>
<evidence type="ECO:0000259" key="13">
    <source>
        <dbReference type="PROSITE" id="PS52044"/>
    </source>
</evidence>
<dbReference type="EMBL" id="LR824548">
    <property type="protein sequence ID" value="CAH1638361.1"/>
    <property type="molecule type" value="Genomic_DNA"/>
</dbReference>
<evidence type="ECO:0000313" key="14">
    <source>
        <dbReference type="EMBL" id="CAH1638361.1"/>
    </source>
</evidence>
<gene>
    <name evidence="14" type="ORF">SPLIT_LOCUS3719</name>
</gene>
<dbReference type="GO" id="GO:0005737">
    <property type="term" value="C:cytoplasm"/>
    <property type="evidence" value="ECO:0007669"/>
    <property type="project" value="UniProtKB-SubCell"/>
</dbReference>
<evidence type="ECO:0000256" key="1">
    <source>
        <dbReference type="ARBA" id="ARBA00004496"/>
    </source>
</evidence>
<dbReference type="Proteomes" id="UP001153321">
    <property type="component" value="Chromosome 17"/>
</dbReference>
<dbReference type="GO" id="GO:0004519">
    <property type="term" value="F:endonuclease activity"/>
    <property type="evidence" value="ECO:0007669"/>
    <property type="project" value="UniProtKB-KW"/>
</dbReference>
<evidence type="ECO:0000256" key="8">
    <source>
        <dbReference type="ARBA" id="ARBA00023043"/>
    </source>
</evidence>
<accession>A0A9P0N3D1</accession>
<dbReference type="PANTHER" id="PTHR16036:SF2">
    <property type="entry name" value="TRNA ENDONUCLEASE ANKZF1"/>
    <property type="match status" value="1"/>
</dbReference>
<feature type="region of interest" description="Disordered" evidence="12">
    <location>
        <begin position="377"/>
        <end position="423"/>
    </location>
</feature>
<keyword evidence="6 11" id="KW-0255">Endonuclease</keyword>
<dbReference type="PROSITE" id="PS52044">
    <property type="entry name" value="VLRF1"/>
    <property type="match status" value="1"/>
</dbReference>
<feature type="compositionally biased region" description="Low complexity" evidence="12">
    <location>
        <begin position="697"/>
        <end position="708"/>
    </location>
</feature>
<dbReference type="GO" id="GO:0036503">
    <property type="term" value="P:ERAD pathway"/>
    <property type="evidence" value="ECO:0007669"/>
    <property type="project" value="TreeGrafter"/>
</dbReference>
<dbReference type="InterPro" id="IPR002110">
    <property type="entry name" value="Ankyrin_rpt"/>
</dbReference>
<evidence type="ECO:0000256" key="11">
    <source>
        <dbReference type="PROSITE-ProRule" id="PRU01389"/>
    </source>
</evidence>
<feature type="domain" description="VLRF1" evidence="13">
    <location>
        <begin position="188"/>
        <end position="353"/>
    </location>
</feature>
<dbReference type="Pfam" id="PF18826">
    <property type="entry name" value="bVLRF1"/>
    <property type="match status" value="2"/>
</dbReference>
<keyword evidence="15" id="KW-1185">Reference proteome</keyword>
<dbReference type="AlphaFoldDB" id="A0A9P0N3D1"/>
<dbReference type="InterPro" id="IPR047139">
    <property type="entry name" value="ANKZ1/VMS1"/>
</dbReference>
<feature type="region of interest" description="Disordered" evidence="12">
    <location>
        <begin position="697"/>
        <end position="719"/>
    </location>
</feature>
<evidence type="ECO:0000256" key="7">
    <source>
        <dbReference type="ARBA" id="ARBA00022801"/>
    </source>
</evidence>
<dbReference type="PANTHER" id="PTHR16036">
    <property type="entry name" value="ANKYRIN REPEAT AND ZINC FINGER DOMAIN-CONTAINING PROTEIN 1"/>
    <property type="match status" value="1"/>
</dbReference>
<dbReference type="InterPro" id="IPR041175">
    <property type="entry name" value="VLRF1/Vms1"/>
</dbReference>
<evidence type="ECO:0000256" key="10">
    <source>
        <dbReference type="PROSITE-ProRule" id="PRU00023"/>
    </source>
</evidence>
<keyword evidence="8 10" id="KW-0040">ANK repeat</keyword>
<evidence type="ECO:0000256" key="6">
    <source>
        <dbReference type="ARBA" id="ARBA00022759"/>
    </source>
</evidence>
<evidence type="ECO:0000256" key="12">
    <source>
        <dbReference type="SAM" id="MobiDB-lite"/>
    </source>
</evidence>
<feature type="region of interest" description="Disordered" evidence="12">
    <location>
        <begin position="226"/>
        <end position="245"/>
    </location>
</feature>
<evidence type="ECO:0000256" key="3">
    <source>
        <dbReference type="ARBA" id="ARBA00022490"/>
    </source>
</evidence>
<feature type="active site" evidence="11">
    <location>
        <position position="231"/>
    </location>
</feature>
<sequence length="719" mass="80247">MASKSENVRARIVKAYELDEIEKLIKDAKVAHVMLTEAPPLVDEASVLTRLSALTLRSSDGISCSCCGVGPFTTRAQQTAHYKHHWHTHNLKRKLFGRKPISLGEYTARQDESSNVSASDSEADDNPDAAATELFALATRHCKAFYSNPKGQVFCIYRCLLHHRKEEMSHDGEGHFWARRLKELLSPGFGRWAVLMVSGGHFAGCIFTGGSDAIHKTLHSYTTRRGQGMAQATRDQSGNAPKSAGASLRRYNQEQFLAANRLPRTAGPLLRRFKYNKEEFLMHVQNILVSWNDDLKGCSLVFYRAVGTINQAALFGKPSPLRKEDPRVRQLPFPTRRPSFKEVKRVFQTLASIEVYESLQDFQKGLLALNGGKIPSKNNSDTNIKKSQKQPAKTFDRAKSRERAPRELPTQVTSSEDEGPCYIDSETPAGWIKTLSEQSSNGIITNSRKDLLNDCVITSCVDSESEKEIVEKKEEPRRKKKVNKKPDDKAVPVKKGPPKIPASVKNMWRSISDKDSTSLDTIIEAFEGDIQAACNTQDPIDGNTALHKAAIAAKPEMVTQILSAGGDPCIKNHDLQTPYAATPHADTRIAFRMFQAQHPDKYNYSKSQIPGPVTPEQLEQEKERKAQQKKAKRQREKERQVDKMKGNAFLLLSDDQKLQYLAMDNEVVNHGLLFLREKFQSKNKGASYAVVSCPKYRSSTTGASSARSPAFTAIGRSGR</sequence>
<dbReference type="Gene3D" id="1.25.40.20">
    <property type="entry name" value="Ankyrin repeat-containing domain"/>
    <property type="match status" value="1"/>
</dbReference>
<proteinExistence type="inferred from homology"/>
<feature type="repeat" description="ANK" evidence="10">
    <location>
        <begin position="541"/>
        <end position="573"/>
    </location>
</feature>
<dbReference type="PROSITE" id="PS50297">
    <property type="entry name" value="ANK_REP_REGION"/>
    <property type="match status" value="1"/>
</dbReference>
<evidence type="ECO:0000256" key="4">
    <source>
        <dbReference type="ARBA" id="ARBA00022722"/>
    </source>
</evidence>
<comment type="similarity">
    <text evidence="2 11">Belongs to the ANKZF1/VMS1 family.</text>
</comment>
<keyword evidence="9" id="KW-0175">Coiled coil</keyword>
<protein>
    <recommendedName>
        <fullName evidence="13">VLRF1 domain-containing protein</fullName>
    </recommendedName>
</protein>
<name>A0A9P0N3D1_SPOLI</name>
<dbReference type="InterPro" id="IPR036770">
    <property type="entry name" value="Ankyrin_rpt-contain_sf"/>
</dbReference>
<evidence type="ECO:0000256" key="9">
    <source>
        <dbReference type="ARBA" id="ARBA00023054"/>
    </source>
</evidence>